<comment type="caution">
    <text evidence="1">The sequence shown here is derived from an EMBL/GenBank/DDBJ whole genome shotgun (WGS) entry which is preliminary data.</text>
</comment>
<dbReference type="STRING" id="1462526.BN990_01667"/>
<dbReference type="AlphaFoldDB" id="A0A024QAY5"/>
<name>A0A024QAY5_9BACI</name>
<dbReference type="Proteomes" id="UP000028875">
    <property type="component" value="Unassembled WGS sequence"/>
</dbReference>
<dbReference type="RefSeq" id="WP_021290912.1">
    <property type="nucleotide sequence ID" value="NZ_BNER01000002.1"/>
</dbReference>
<evidence type="ECO:0000313" key="2">
    <source>
        <dbReference type="Proteomes" id="UP000028875"/>
    </source>
</evidence>
<gene>
    <name evidence="1" type="ORF">BN990_01667</name>
</gene>
<sequence length="48" mass="5926">MRYIYVCKRVFCKYGMKESVVFMHNHPFVTQTWVGIKAEERGRKEWKK</sequence>
<evidence type="ECO:0000313" key="1">
    <source>
        <dbReference type="EMBL" id="CDQ39370.1"/>
    </source>
</evidence>
<proteinExistence type="predicted"/>
<reference evidence="2" key="2">
    <citation type="submission" date="2014-05" db="EMBL/GenBank/DDBJ databases">
        <title>Draft genome sequence of Virgibacillus massiliensis Vm-5.</title>
        <authorList>
            <person name="Khelaifia S."/>
            <person name="Croce O."/>
            <person name="Lagier J.C."/>
            <person name="Raoult D."/>
        </authorList>
    </citation>
    <scope>NUCLEOTIDE SEQUENCE [LARGE SCALE GENOMIC DNA]</scope>
    <source>
        <strain evidence="2">Vm-5</strain>
    </source>
</reference>
<dbReference type="EMBL" id="CCDP010000001">
    <property type="protein sequence ID" value="CDQ39370.1"/>
    <property type="molecule type" value="Genomic_DNA"/>
</dbReference>
<organism evidence="1 2">
    <name type="scientific">Virgibacillus massiliensis</name>
    <dbReference type="NCBI Taxonomy" id="1462526"/>
    <lineage>
        <taxon>Bacteria</taxon>
        <taxon>Bacillati</taxon>
        <taxon>Bacillota</taxon>
        <taxon>Bacilli</taxon>
        <taxon>Bacillales</taxon>
        <taxon>Bacillaceae</taxon>
        <taxon>Virgibacillus</taxon>
    </lineage>
</organism>
<accession>A0A024QAY5</accession>
<reference evidence="1 2" key="1">
    <citation type="submission" date="2014-03" db="EMBL/GenBank/DDBJ databases">
        <authorList>
            <person name="Urmite Genomes U."/>
        </authorList>
    </citation>
    <scope>NUCLEOTIDE SEQUENCE [LARGE SCALE GENOMIC DNA]</scope>
    <source>
        <strain evidence="1 2">Vm-5</strain>
    </source>
</reference>
<protein>
    <submittedName>
        <fullName evidence="1">Uncharacterized protein</fullName>
    </submittedName>
</protein>
<keyword evidence="2" id="KW-1185">Reference proteome</keyword>